<dbReference type="SUPFAM" id="SSF52821">
    <property type="entry name" value="Rhodanese/Cell cycle control phosphatase"/>
    <property type="match status" value="1"/>
</dbReference>
<keyword evidence="3" id="KW-1185">Reference proteome</keyword>
<accession>A0A0U5LBI1</accession>
<dbReference type="Proteomes" id="UP000059419">
    <property type="component" value="Plasmid pEM01"/>
</dbReference>
<dbReference type="Gene3D" id="3.40.250.10">
    <property type="entry name" value="Rhodanese-like domain"/>
    <property type="match status" value="1"/>
</dbReference>
<dbReference type="PROSITE" id="PS50206">
    <property type="entry name" value="RHODANESE_3"/>
    <property type="match status" value="1"/>
</dbReference>
<organism evidence="2 3">
    <name type="scientific">Duffyella gerundensis</name>
    <dbReference type="NCBI Taxonomy" id="1619313"/>
    <lineage>
        <taxon>Bacteria</taxon>
        <taxon>Pseudomonadati</taxon>
        <taxon>Pseudomonadota</taxon>
        <taxon>Gammaproteobacteria</taxon>
        <taxon>Enterobacterales</taxon>
        <taxon>Erwiniaceae</taxon>
        <taxon>Duffyella</taxon>
    </lineage>
</organism>
<dbReference type="InterPro" id="IPR035985">
    <property type="entry name" value="Ubiquitin-activating_enz"/>
</dbReference>
<dbReference type="InterPro" id="IPR036873">
    <property type="entry name" value="Rhodanese-like_dom_sf"/>
</dbReference>
<dbReference type="KEGG" id="ege:EM595_p0405"/>
<dbReference type="Pfam" id="PF00899">
    <property type="entry name" value="ThiF"/>
    <property type="match status" value="1"/>
</dbReference>
<name>A0A0U5LBI1_9GAMM</name>
<dbReference type="PANTHER" id="PTHR10953:SF102">
    <property type="entry name" value="ADENYLYLTRANSFERASE AND SULFURTRANSFERASE MOCS3"/>
    <property type="match status" value="1"/>
</dbReference>
<dbReference type="GO" id="GO:0005737">
    <property type="term" value="C:cytoplasm"/>
    <property type="evidence" value="ECO:0007669"/>
    <property type="project" value="TreeGrafter"/>
</dbReference>
<gene>
    <name evidence="2" type="ORF">EM595_p0405</name>
</gene>
<evidence type="ECO:0000313" key="2">
    <source>
        <dbReference type="EMBL" id="CUU26102.1"/>
    </source>
</evidence>
<dbReference type="Gene3D" id="3.40.50.720">
    <property type="entry name" value="NAD(P)-binding Rossmann-like Domain"/>
    <property type="match status" value="1"/>
</dbReference>
<dbReference type="SUPFAM" id="SSF69572">
    <property type="entry name" value="Activating enzymes of the ubiquitin-like proteins"/>
    <property type="match status" value="1"/>
</dbReference>
<dbReference type="CDD" id="cd00757">
    <property type="entry name" value="ThiF_MoeB_HesA_family"/>
    <property type="match status" value="1"/>
</dbReference>
<evidence type="ECO:0000259" key="1">
    <source>
        <dbReference type="PROSITE" id="PS50206"/>
    </source>
</evidence>
<dbReference type="OrthoDB" id="9804286at2"/>
<dbReference type="GO" id="GO:0016779">
    <property type="term" value="F:nucleotidyltransferase activity"/>
    <property type="evidence" value="ECO:0007669"/>
    <property type="project" value="TreeGrafter"/>
</dbReference>
<dbReference type="GO" id="GO:0008641">
    <property type="term" value="F:ubiquitin-like modifier activating enzyme activity"/>
    <property type="evidence" value="ECO:0007669"/>
    <property type="project" value="InterPro"/>
</dbReference>
<dbReference type="AlphaFoldDB" id="A0A0U5LBI1"/>
<dbReference type="RefSeq" id="WP_067436587.1">
    <property type="nucleotide sequence ID" value="NZ_LN907828.1"/>
</dbReference>
<proteinExistence type="predicted"/>
<dbReference type="PANTHER" id="PTHR10953">
    <property type="entry name" value="UBIQUITIN-ACTIVATING ENZYME E1"/>
    <property type="match status" value="1"/>
</dbReference>
<evidence type="ECO:0000313" key="3">
    <source>
        <dbReference type="Proteomes" id="UP000059419"/>
    </source>
</evidence>
<protein>
    <submittedName>
        <fullName evidence="2">Thiazole biosynthesis protein ThiF</fullName>
    </submittedName>
</protein>
<dbReference type="InterPro" id="IPR045886">
    <property type="entry name" value="ThiF/MoeB/HesA"/>
</dbReference>
<geneLocation type="plasmid" evidence="3">
    <name>pEM01</name>
</geneLocation>
<dbReference type="InterPro" id="IPR001763">
    <property type="entry name" value="Rhodanese-like_dom"/>
</dbReference>
<feature type="domain" description="Rhodanese" evidence="1">
    <location>
        <begin position="246"/>
        <end position="309"/>
    </location>
</feature>
<dbReference type="EMBL" id="LN907828">
    <property type="protein sequence ID" value="CUU26102.1"/>
    <property type="molecule type" value="Genomic_DNA"/>
</dbReference>
<dbReference type="InterPro" id="IPR000594">
    <property type="entry name" value="ThiF_NAD_FAD-bd"/>
</dbReference>
<dbReference type="PATRIC" id="fig|1619313.3.peg.4024"/>
<reference evidence="3" key="1">
    <citation type="submission" date="2015-11" db="EMBL/GenBank/DDBJ databases">
        <authorList>
            <person name="Blom J."/>
        </authorList>
    </citation>
    <scope>NUCLEOTIDE SEQUENCE [LARGE SCALE GENOMIC DNA]</scope>
    <source>
        <plasmid evidence="3">pEM01</plasmid>
    </source>
</reference>
<dbReference type="GO" id="GO:0004792">
    <property type="term" value="F:thiosulfate-cyanide sulfurtransferase activity"/>
    <property type="evidence" value="ECO:0007669"/>
    <property type="project" value="TreeGrafter"/>
</dbReference>
<sequence>MDRYQRQTMLPEVGDVGQQRLAQARVAVIGAGGLSATLLPLLAGAGVGTLHIYDGDRVALHNLHRQTLFGMQDIGALKVHCAQQALARLNPDCRVEAHTAMLTASGVDRALEQVDLVIDAADNFATTWLLSDACQRLALPLISASVLGRQGYVGGFCGGAPGYRALFPQLPSTAANCNTAGVMGPAVAALGAIQAQMALSVLLAHQPSPLGSVTQCDFSRWHFNSFRFDGAEEPVNLLPFIDRQLLCDDDCVVDLRSSSEAPHSVSAHAQRIPPADIAGWQPPADRRIVLVCASGLRAGQAAQQLQQRGLFRLALLAANY</sequence>